<evidence type="ECO:0000256" key="2">
    <source>
        <dbReference type="ARBA" id="ARBA00023002"/>
    </source>
</evidence>
<dbReference type="EMBL" id="OE180527">
    <property type="protein sequence ID" value="CAD7571468.1"/>
    <property type="molecule type" value="Genomic_DNA"/>
</dbReference>
<dbReference type="SUPFAM" id="SSF51735">
    <property type="entry name" value="NAD(P)-binding Rossmann-fold domains"/>
    <property type="match status" value="1"/>
</dbReference>
<reference evidence="3" key="1">
    <citation type="submission" date="2020-11" db="EMBL/GenBank/DDBJ databases">
        <authorList>
            <person name="Tran Van P."/>
        </authorList>
    </citation>
    <scope>NUCLEOTIDE SEQUENCE</scope>
</reference>
<proteinExistence type="inferred from homology"/>
<dbReference type="InterPro" id="IPR036291">
    <property type="entry name" value="NAD(P)-bd_dom_sf"/>
</dbReference>
<name>A0A7R9J2B1_TIMCA</name>
<dbReference type="AlphaFoldDB" id="A0A7R9J2B1"/>
<evidence type="ECO:0000313" key="3">
    <source>
        <dbReference type="EMBL" id="CAD7571468.1"/>
    </source>
</evidence>
<keyword evidence="2" id="KW-0560">Oxidoreductase</keyword>
<dbReference type="PRINTS" id="PR00081">
    <property type="entry name" value="GDHRDH"/>
</dbReference>
<dbReference type="Gene3D" id="3.40.50.720">
    <property type="entry name" value="NAD(P)-binding Rossmann-like Domain"/>
    <property type="match status" value="1"/>
</dbReference>
<dbReference type="GO" id="GO:0016491">
    <property type="term" value="F:oxidoreductase activity"/>
    <property type="evidence" value="ECO:0007669"/>
    <property type="project" value="UniProtKB-KW"/>
</dbReference>
<dbReference type="Pfam" id="PF00106">
    <property type="entry name" value="adh_short"/>
    <property type="match status" value="1"/>
</dbReference>
<protein>
    <submittedName>
        <fullName evidence="3">(California timema) hypothetical protein</fullName>
    </submittedName>
</protein>
<evidence type="ECO:0000256" key="1">
    <source>
        <dbReference type="ARBA" id="ARBA00006484"/>
    </source>
</evidence>
<gene>
    <name evidence="3" type="ORF">TCMB3V08_LOCUS4143</name>
</gene>
<comment type="similarity">
    <text evidence="1">Belongs to the short-chain dehydrogenases/reductases (SDR) family.</text>
</comment>
<organism evidence="3">
    <name type="scientific">Timema californicum</name>
    <name type="common">California timema</name>
    <name type="synonym">Walking stick</name>
    <dbReference type="NCBI Taxonomy" id="61474"/>
    <lineage>
        <taxon>Eukaryota</taxon>
        <taxon>Metazoa</taxon>
        <taxon>Ecdysozoa</taxon>
        <taxon>Arthropoda</taxon>
        <taxon>Hexapoda</taxon>
        <taxon>Insecta</taxon>
        <taxon>Pterygota</taxon>
        <taxon>Neoptera</taxon>
        <taxon>Polyneoptera</taxon>
        <taxon>Phasmatodea</taxon>
        <taxon>Timematodea</taxon>
        <taxon>Timematoidea</taxon>
        <taxon>Timematidae</taxon>
        <taxon>Timema</taxon>
    </lineage>
</organism>
<dbReference type="PANTHER" id="PTHR43115:SF4">
    <property type="entry name" value="DEHYDROGENASE_REDUCTASE SDR FAMILY MEMBER 11"/>
    <property type="match status" value="1"/>
</dbReference>
<sequence length="161" mass="17621">MGTFVMERWSGKVALVTGASVGIGAAIVQELVKHGLKVVGLARRVEKVEELEAGLKNAPGKLYAVKADISKEEDILAAFDWIKKNLGGVDILINNAGVGTTETLSDVSDGSWRILDVNVKGLSIFTREALKSMKERGVNDGHIIHINRLNSHYEKNMNYYQ</sequence>
<dbReference type="PANTHER" id="PTHR43115">
    <property type="entry name" value="DEHYDROGENASE/REDUCTASE SDR FAMILY MEMBER 11"/>
    <property type="match status" value="1"/>
</dbReference>
<accession>A0A7R9J2B1</accession>
<dbReference type="InterPro" id="IPR002347">
    <property type="entry name" value="SDR_fam"/>
</dbReference>